<protein>
    <submittedName>
        <fullName evidence="1">Uncharacterized protein</fullName>
    </submittedName>
</protein>
<organism evidence="1 2">
    <name type="scientific">Methylocystis hirsuta</name>
    <dbReference type="NCBI Taxonomy" id="369798"/>
    <lineage>
        <taxon>Bacteria</taxon>
        <taxon>Pseudomonadati</taxon>
        <taxon>Pseudomonadota</taxon>
        <taxon>Alphaproteobacteria</taxon>
        <taxon>Hyphomicrobiales</taxon>
        <taxon>Methylocystaceae</taxon>
        <taxon>Methylocystis</taxon>
    </lineage>
</organism>
<dbReference type="AlphaFoldDB" id="A0A3M9XL54"/>
<proteinExistence type="predicted"/>
<sequence>MSWFRRVVSGGHGDPFWLARTAARIACRRRPTRLKAPRPPIHVKMRGHWPRLQPRSLPVDARQAPRQRIAGVLRDGGGIERDFGRKRGLGL</sequence>
<reference evidence="1 2" key="1">
    <citation type="submission" date="2018-08" db="EMBL/GenBank/DDBJ databases">
        <title>Genome sequence of Methylocystis hirsuta CSC1, a methanotroph able to accumulate PHAs.</title>
        <authorList>
            <person name="Bordel S."/>
            <person name="Rodriguez E."/>
            <person name="Gancedo J."/>
            <person name="Munoz R."/>
        </authorList>
    </citation>
    <scope>NUCLEOTIDE SEQUENCE [LARGE SCALE GENOMIC DNA]</scope>
    <source>
        <strain evidence="1 2">CSC1</strain>
    </source>
</reference>
<comment type="caution">
    <text evidence="1">The sequence shown here is derived from an EMBL/GenBank/DDBJ whole genome shotgun (WGS) entry which is preliminary data.</text>
</comment>
<evidence type="ECO:0000313" key="1">
    <source>
        <dbReference type="EMBL" id="RNJ48402.1"/>
    </source>
</evidence>
<gene>
    <name evidence="1" type="ORF">D1O30_00940</name>
</gene>
<accession>A0A3M9XL54</accession>
<dbReference type="EMBL" id="QWDD01000001">
    <property type="protein sequence ID" value="RNJ48402.1"/>
    <property type="molecule type" value="Genomic_DNA"/>
</dbReference>
<dbReference type="Proteomes" id="UP000268623">
    <property type="component" value="Unassembled WGS sequence"/>
</dbReference>
<evidence type="ECO:0000313" key="2">
    <source>
        <dbReference type="Proteomes" id="UP000268623"/>
    </source>
</evidence>
<keyword evidence="2" id="KW-1185">Reference proteome</keyword>
<name>A0A3M9XL54_9HYPH</name>